<dbReference type="FunFam" id="3.40.50.1000:FF:000039">
    <property type="entry name" value="Phosphoglycolate phosphatase"/>
    <property type="match status" value="1"/>
</dbReference>
<dbReference type="GO" id="GO:0005737">
    <property type="term" value="C:cytoplasm"/>
    <property type="evidence" value="ECO:0007669"/>
    <property type="project" value="TreeGrafter"/>
</dbReference>
<dbReference type="Gene3D" id="3.40.50.1000">
    <property type="entry name" value="HAD superfamily/HAD-like"/>
    <property type="match status" value="2"/>
</dbReference>
<dbReference type="InterPro" id="IPR036412">
    <property type="entry name" value="HAD-like_sf"/>
</dbReference>
<protein>
    <recommendedName>
        <fullName evidence="3">phosphoglycolate phosphatase</fullName>
        <ecNumber evidence="3">3.1.3.18</ecNumber>
    </recommendedName>
</protein>
<proteinExistence type="inferred from homology"/>
<dbReference type="NCBIfam" id="TIGR01452">
    <property type="entry name" value="PGP_euk"/>
    <property type="match status" value="1"/>
</dbReference>
<dbReference type="GO" id="GO:0008967">
    <property type="term" value="F:phosphoglycolate phosphatase activity"/>
    <property type="evidence" value="ECO:0007669"/>
    <property type="project" value="UniProtKB-EC"/>
</dbReference>
<evidence type="ECO:0000256" key="4">
    <source>
        <dbReference type="ARBA" id="ARBA00022801"/>
    </source>
</evidence>
<evidence type="ECO:0000256" key="3">
    <source>
        <dbReference type="ARBA" id="ARBA00013078"/>
    </source>
</evidence>
<dbReference type="PANTHER" id="PTHR19288">
    <property type="entry name" value="4-NITROPHENYLPHOSPHATASE-RELATED"/>
    <property type="match status" value="1"/>
</dbReference>
<comment type="catalytic activity">
    <reaction evidence="1">
        <text>2-phosphoglycolate + H2O = glycolate + phosphate</text>
        <dbReference type="Rhea" id="RHEA:14369"/>
        <dbReference type="ChEBI" id="CHEBI:15377"/>
        <dbReference type="ChEBI" id="CHEBI:29805"/>
        <dbReference type="ChEBI" id="CHEBI:43474"/>
        <dbReference type="ChEBI" id="CHEBI:58033"/>
        <dbReference type="EC" id="3.1.3.18"/>
    </reaction>
</comment>
<dbReference type="Pfam" id="PF13344">
    <property type="entry name" value="Hydrolase_6"/>
    <property type="match status" value="1"/>
</dbReference>
<name>A0AAX4P5F5_9CHLO</name>
<evidence type="ECO:0000313" key="6">
    <source>
        <dbReference type="EMBL" id="WZN61119.1"/>
    </source>
</evidence>
<dbReference type="PANTHER" id="PTHR19288:SF46">
    <property type="entry name" value="HALOACID DEHALOGENASE-LIKE HYDROLASE DOMAIN-CONTAINING PROTEIN 2"/>
    <property type="match status" value="1"/>
</dbReference>
<dbReference type="SFLD" id="SFLDS00003">
    <property type="entry name" value="Haloacid_Dehalogenase"/>
    <property type="match status" value="1"/>
</dbReference>
<feature type="region of interest" description="Disordered" evidence="5">
    <location>
        <begin position="1"/>
        <end position="60"/>
    </location>
</feature>
<evidence type="ECO:0000313" key="7">
    <source>
        <dbReference type="Proteomes" id="UP001472866"/>
    </source>
</evidence>
<organism evidence="6 7">
    <name type="scientific">Chloropicon roscoffensis</name>
    <dbReference type="NCBI Taxonomy" id="1461544"/>
    <lineage>
        <taxon>Eukaryota</taxon>
        <taxon>Viridiplantae</taxon>
        <taxon>Chlorophyta</taxon>
        <taxon>Chloropicophyceae</taxon>
        <taxon>Chloropicales</taxon>
        <taxon>Chloropicaceae</taxon>
        <taxon>Chloropicon</taxon>
    </lineage>
</organism>
<dbReference type="SFLD" id="SFLDF00039">
    <property type="entry name" value="phosphoglycolate_phosphatase_2"/>
    <property type="match status" value="1"/>
</dbReference>
<accession>A0AAX4P5F5</accession>
<dbReference type="Proteomes" id="UP001472866">
    <property type="component" value="Chromosome 03"/>
</dbReference>
<evidence type="ECO:0000256" key="2">
    <source>
        <dbReference type="ARBA" id="ARBA00006171"/>
    </source>
</evidence>
<dbReference type="SFLD" id="SFLDG01139">
    <property type="entry name" value="C2.A:_Pyridoxal_Phosphate_Phos"/>
    <property type="match status" value="1"/>
</dbReference>
<evidence type="ECO:0000256" key="1">
    <source>
        <dbReference type="ARBA" id="ARBA00000830"/>
    </source>
</evidence>
<keyword evidence="7" id="KW-1185">Reference proteome</keyword>
<dbReference type="InterPro" id="IPR006349">
    <property type="entry name" value="PGP_euk"/>
</dbReference>
<reference evidence="6 7" key="1">
    <citation type="submission" date="2024-03" db="EMBL/GenBank/DDBJ databases">
        <title>Complete genome sequence of the green alga Chloropicon roscoffensis RCC1871.</title>
        <authorList>
            <person name="Lemieux C."/>
            <person name="Pombert J.-F."/>
            <person name="Otis C."/>
            <person name="Turmel M."/>
        </authorList>
    </citation>
    <scope>NUCLEOTIDE SEQUENCE [LARGE SCALE GENOMIC DNA]</scope>
    <source>
        <strain evidence="6 7">RCC1871</strain>
    </source>
</reference>
<dbReference type="EC" id="3.1.3.18" evidence="3"/>
<keyword evidence="4" id="KW-0378">Hydrolase</keyword>
<dbReference type="InterPro" id="IPR023214">
    <property type="entry name" value="HAD_sf"/>
</dbReference>
<dbReference type="AlphaFoldDB" id="A0AAX4P5F5"/>
<comment type="similarity">
    <text evidence="2">Belongs to the HAD-like hydrolase superfamily. CbbY/CbbZ/Gph/YieH family.</text>
</comment>
<sequence length="379" mass="40230">MSATMKTMRVRSPQRQAPKASAARVQAGKANTRTPPFGGRAQGGPSAGNNSSSSPRGAAASAPCASSVVSEAAASCAKLDQGSAKDLLGGAKAFIFDCDGVIWRGDKLIEGIPETIQGLRDAGKKLIFVTNNSTKSREGYLKKFLSLGLEISAEEIYSSSYAAAAYLKAKNFPTDGSKKVYVIGEVGIMEELELAGIPHFGGPEDASAKITLGKGVKMPHDEDVSAVIVGFDREINYYKIQYATLCIRENENCEFIATNRDAVTHLTDAQEWAGNGSMVGAIAGSAAREPTTVGKPSTFMLDDIADQFKIDKSEICMVGDRLDTDIMFGQNGGLKTMLVLSGVTREETLLSEENQIHPDLYTSKLADLLPALNEINGSA</sequence>
<evidence type="ECO:0000256" key="5">
    <source>
        <dbReference type="SAM" id="MobiDB-lite"/>
    </source>
</evidence>
<gene>
    <name evidence="6" type="ORF">HKI87_03g26530</name>
</gene>
<dbReference type="Pfam" id="PF13242">
    <property type="entry name" value="Hydrolase_like"/>
    <property type="match status" value="1"/>
</dbReference>
<dbReference type="EMBL" id="CP151503">
    <property type="protein sequence ID" value="WZN61119.1"/>
    <property type="molecule type" value="Genomic_DNA"/>
</dbReference>
<dbReference type="SUPFAM" id="SSF56784">
    <property type="entry name" value="HAD-like"/>
    <property type="match status" value="1"/>
</dbReference>
<dbReference type="NCBIfam" id="TIGR01460">
    <property type="entry name" value="HAD-SF-IIA"/>
    <property type="match status" value="1"/>
</dbReference>
<dbReference type="InterPro" id="IPR006357">
    <property type="entry name" value="HAD-SF_hydro_IIA"/>
</dbReference>
<feature type="compositionally biased region" description="Low complexity" evidence="5">
    <location>
        <begin position="47"/>
        <end position="60"/>
    </location>
</feature>